<dbReference type="Proteomes" id="UP000324797">
    <property type="component" value="Unassembled WGS sequence"/>
</dbReference>
<protein>
    <submittedName>
        <fullName evidence="7">LysR family transcriptional regulator</fullName>
    </submittedName>
</protein>
<dbReference type="InterPro" id="IPR036390">
    <property type="entry name" value="WH_DNA-bd_sf"/>
</dbReference>
<dbReference type="InterPro" id="IPR005119">
    <property type="entry name" value="LysR_subst-bd"/>
</dbReference>
<dbReference type="FunFam" id="1.10.10.10:FF:000001">
    <property type="entry name" value="LysR family transcriptional regulator"/>
    <property type="match status" value="1"/>
</dbReference>
<evidence type="ECO:0000256" key="1">
    <source>
        <dbReference type="ARBA" id="ARBA00003502"/>
    </source>
</evidence>
<accession>A0A5S4YX20</accession>
<dbReference type="SUPFAM" id="SSF46785">
    <property type="entry name" value="Winged helix' DNA-binding domain"/>
    <property type="match status" value="1"/>
</dbReference>
<dbReference type="FunFam" id="3.40.190.290:FF:000001">
    <property type="entry name" value="Transcriptional regulator, LysR family"/>
    <property type="match status" value="1"/>
</dbReference>
<comment type="caution">
    <text evidence="7">The sequence shown here is derived from an EMBL/GenBank/DDBJ whole genome shotgun (WGS) entry which is preliminary data.</text>
</comment>
<proteinExistence type="inferred from homology"/>
<dbReference type="RefSeq" id="WP_148739637.1">
    <property type="nucleotide sequence ID" value="NZ_VSTH01000044.1"/>
</dbReference>
<keyword evidence="4" id="KW-0238">DNA-binding</keyword>
<dbReference type="EMBL" id="VSTH01000044">
    <property type="protein sequence ID" value="TYO66049.1"/>
    <property type="molecule type" value="Genomic_DNA"/>
</dbReference>
<feature type="domain" description="HTH lysR-type" evidence="6">
    <location>
        <begin position="1"/>
        <end position="59"/>
    </location>
</feature>
<evidence type="ECO:0000256" key="3">
    <source>
        <dbReference type="ARBA" id="ARBA00023015"/>
    </source>
</evidence>
<gene>
    <name evidence="7" type="ORF">FXV83_13345</name>
</gene>
<dbReference type="Pfam" id="PF03466">
    <property type="entry name" value="LysR_substrate"/>
    <property type="match status" value="1"/>
</dbReference>
<keyword evidence="5" id="KW-0804">Transcription</keyword>
<dbReference type="GO" id="GO:0003700">
    <property type="term" value="F:DNA-binding transcription factor activity"/>
    <property type="evidence" value="ECO:0007669"/>
    <property type="project" value="InterPro"/>
</dbReference>
<dbReference type="InterPro" id="IPR000847">
    <property type="entry name" value="LysR_HTH_N"/>
</dbReference>
<dbReference type="GO" id="GO:0043565">
    <property type="term" value="F:sequence-specific DNA binding"/>
    <property type="evidence" value="ECO:0007669"/>
    <property type="project" value="TreeGrafter"/>
</dbReference>
<dbReference type="Pfam" id="PF00126">
    <property type="entry name" value="HTH_1"/>
    <property type="match status" value="1"/>
</dbReference>
<dbReference type="PANTHER" id="PTHR30537">
    <property type="entry name" value="HTH-TYPE TRANSCRIPTIONAL REGULATOR"/>
    <property type="match status" value="1"/>
</dbReference>
<organism evidence="7 8">
    <name type="scientific">Bradyrhizobium hipponense</name>
    <dbReference type="NCBI Taxonomy" id="2605638"/>
    <lineage>
        <taxon>Bacteria</taxon>
        <taxon>Pseudomonadati</taxon>
        <taxon>Pseudomonadota</taxon>
        <taxon>Alphaproteobacteria</taxon>
        <taxon>Hyphomicrobiales</taxon>
        <taxon>Nitrobacteraceae</taxon>
        <taxon>Bradyrhizobium</taxon>
    </lineage>
</organism>
<dbReference type="Gene3D" id="3.40.190.290">
    <property type="match status" value="1"/>
</dbReference>
<dbReference type="PRINTS" id="PR00039">
    <property type="entry name" value="HTHLYSR"/>
</dbReference>
<dbReference type="PANTHER" id="PTHR30537:SF5">
    <property type="entry name" value="HTH-TYPE TRANSCRIPTIONAL ACTIVATOR TTDR-RELATED"/>
    <property type="match status" value="1"/>
</dbReference>
<dbReference type="PROSITE" id="PS50931">
    <property type="entry name" value="HTH_LYSR"/>
    <property type="match status" value="1"/>
</dbReference>
<dbReference type="Gene3D" id="1.10.10.10">
    <property type="entry name" value="Winged helix-like DNA-binding domain superfamily/Winged helix DNA-binding domain"/>
    <property type="match status" value="1"/>
</dbReference>
<comment type="function">
    <text evidence="1">NodD regulates the expression of the nodABCFE genes which encode other nodulation proteins. NodD is also a negative regulator of its own expression. Binds flavonoids as inducers.</text>
</comment>
<dbReference type="SUPFAM" id="SSF53850">
    <property type="entry name" value="Periplasmic binding protein-like II"/>
    <property type="match status" value="1"/>
</dbReference>
<evidence type="ECO:0000256" key="5">
    <source>
        <dbReference type="ARBA" id="ARBA00023163"/>
    </source>
</evidence>
<dbReference type="GO" id="GO:0006351">
    <property type="term" value="P:DNA-templated transcription"/>
    <property type="evidence" value="ECO:0007669"/>
    <property type="project" value="TreeGrafter"/>
</dbReference>
<evidence type="ECO:0000256" key="4">
    <source>
        <dbReference type="ARBA" id="ARBA00023125"/>
    </source>
</evidence>
<evidence type="ECO:0000313" key="8">
    <source>
        <dbReference type="Proteomes" id="UP000324797"/>
    </source>
</evidence>
<evidence type="ECO:0000313" key="7">
    <source>
        <dbReference type="EMBL" id="TYO66049.1"/>
    </source>
</evidence>
<keyword evidence="8" id="KW-1185">Reference proteome</keyword>
<name>A0A5S4YX20_9BRAD</name>
<evidence type="ECO:0000259" key="6">
    <source>
        <dbReference type="PROSITE" id="PS50931"/>
    </source>
</evidence>
<dbReference type="InterPro" id="IPR058163">
    <property type="entry name" value="LysR-type_TF_proteobact-type"/>
</dbReference>
<evidence type="ECO:0000256" key="2">
    <source>
        <dbReference type="ARBA" id="ARBA00009437"/>
    </source>
</evidence>
<reference evidence="7 8" key="1">
    <citation type="submission" date="2019-08" db="EMBL/GenBank/DDBJ databases">
        <title>Bradyrhizobium hipponensis sp. nov., a rhizobium isolated from a Lupinus angustifolius root nodule in Tunisia.</title>
        <authorList>
            <person name="Off K."/>
            <person name="Rejili M."/>
            <person name="Mars M."/>
            <person name="Brachmann A."/>
            <person name="Marin M."/>
        </authorList>
    </citation>
    <scope>NUCLEOTIDE SEQUENCE [LARGE SCALE GENOMIC DNA]</scope>
    <source>
        <strain evidence="8">aSej3</strain>
    </source>
</reference>
<dbReference type="CDD" id="cd08422">
    <property type="entry name" value="PBP2_CrgA_like"/>
    <property type="match status" value="1"/>
</dbReference>
<keyword evidence="3" id="KW-0805">Transcription regulation</keyword>
<comment type="similarity">
    <text evidence="2">Belongs to the LysR transcriptional regulatory family.</text>
</comment>
<sequence length="302" mass="33199">MDPLDGVAAFVRVVEAGSFSAAARRLHISKSATSAHVQRLEERLGVRLLQRTTRRLSLTQAGATYYRHCARIVEQAEFAEQAAHALQREPRGILSISAPDTFGPMHVAPAIPEFLARFPELAIDISLSPRHVDLVQEGHDLAIRIGTLKDSPLVARRLAPSRFVLCAAPAYLKKRGVPRAPDDLLRHVCFGMSLMPWGDEWHLVSAKGEHRIAARGLLRSNSADILRIAALQGLGIALLPSWAVGDELRSGTLTRILPGCEPPASTIYAVYPSNRLMSAKVRAFVDHLARRIGRVPYWEKGL</sequence>
<dbReference type="AlphaFoldDB" id="A0A5S4YX20"/>
<dbReference type="InterPro" id="IPR036388">
    <property type="entry name" value="WH-like_DNA-bd_sf"/>
</dbReference>